<sequence>MPILTTPFGPVGYTDTGDGPALVFVHGFLFDRTMWTPQVDYFTAHGYRVLCLDMVGFGASAGATGIIPMAAHSRALAALVDACAVEPAVLVGYSMGGQVVMDFLHRHPARARAAVFSDTFAGLDSPESRMARMTLADRLEREGVEEYAEEFLPWVLSERTVRDRPEVTAKARAMILAADPVTAASALRGRAERADYTDVVRTLSIPALVVAGAQDRFDRGVLAAELRAALPNGRMTILDETGHTPSMEDSDLFNRTVHGFLRAFTT</sequence>
<evidence type="ECO:0000259" key="2">
    <source>
        <dbReference type="Pfam" id="PF00561"/>
    </source>
</evidence>
<name>A0A3A4KVA6_9NOCA</name>
<gene>
    <name evidence="3" type="ORF">D5S18_02205</name>
</gene>
<reference evidence="3 4" key="1">
    <citation type="submission" date="2018-09" db="EMBL/GenBank/DDBJ databases">
        <title>YIM PH21274 draft genome.</title>
        <authorList>
            <person name="Miao C."/>
        </authorList>
    </citation>
    <scope>NUCLEOTIDE SEQUENCE [LARGE SCALE GENOMIC DNA]</scope>
    <source>
        <strain evidence="3 4">YIM PH 21724</strain>
    </source>
</reference>
<dbReference type="EMBL" id="QZFU01000010">
    <property type="protein sequence ID" value="RJO79180.1"/>
    <property type="molecule type" value="Genomic_DNA"/>
</dbReference>
<dbReference type="GO" id="GO:0016020">
    <property type="term" value="C:membrane"/>
    <property type="evidence" value="ECO:0007669"/>
    <property type="project" value="TreeGrafter"/>
</dbReference>
<dbReference type="AlphaFoldDB" id="A0A3A4KVA6"/>
<dbReference type="OrthoDB" id="9785847at2"/>
<dbReference type="PRINTS" id="PR00111">
    <property type="entry name" value="ABHYDROLASE"/>
</dbReference>
<accession>A0A3A4KVA6</accession>
<evidence type="ECO:0000313" key="4">
    <source>
        <dbReference type="Proteomes" id="UP000266677"/>
    </source>
</evidence>
<feature type="domain" description="AB hydrolase-1" evidence="2">
    <location>
        <begin position="20"/>
        <end position="249"/>
    </location>
</feature>
<dbReference type="Proteomes" id="UP000266677">
    <property type="component" value="Unassembled WGS sequence"/>
</dbReference>
<evidence type="ECO:0000313" key="3">
    <source>
        <dbReference type="EMBL" id="RJO79180.1"/>
    </source>
</evidence>
<dbReference type="InterPro" id="IPR029058">
    <property type="entry name" value="AB_hydrolase_fold"/>
</dbReference>
<dbReference type="InterPro" id="IPR050266">
    <property type="entry name" value="AB_hydrolase_sf"/>
</dbReference>
<dbReference type="RefSeq" id="WP_120037452.1">
    <property type="nucleotide sequence ID" value="NZ_QZFU01000010.1"/>
</dbReference>
<organism evidence="3 4">
    <name type="scientific">Nocardia panacis</name>
    <dbReference type="NCBI Taxonomy" id="2340916"/>
    <lineage>
        <taxon>Bacteria</taxon>
        <taxon>Bacillati</taxon>
        <taxon>Actinomycetota</taxon>
        <taxon>Actinomycetes</taxon>
        <taxon>Mycobacteriales</taxon>
        <taxon>Nocardiaceae</taxon>
        <taxon>Nocardia</taxon>
    </lineage>
</organism>
<dbReference type="Gene3D" id="3.40.50.1820">
    <property type="entry name" value="alpha/beta hydrolase"/>
    <property type="match status" value="1"/>
</dbReference>
<dbReference type="SUPFAM" id="SSF53474">
    <property type="entry name" value="alpha/beta-Hydrolases"/>
    <property type="match status" value="1"/>
</dbReference>
<keyword evidence="4" id="KW-1185">Reference proteome</keyword>
<comment type="caution">
    <text evidence="3">The sequence shown here is derived from an EMBL/GenBank/DDBJ whole genome shotgun (WGS) entry which is preliminary data.</text>
</comment>
<protein>
    <submittedName>
        <fullName evidence="3">Alpha/beta fold hydrolase</fullName>
    </submittedName>
</protein>
<dbReference type="GO" id="GO:0016787">
    <property type="term" value="F:hydrolase activity"/>
    <property type="evidence" value="ECO:0007669"/>
    <property type="project" value="UniProtKB-KW"/>
</dbReference>
<proteinExistence type="predicted"/>
<dbReference type="PANTHER" id="PTHR43798:SF31">
    <property type="entry name" value="AB HYDROLASE SUPERFAMILY PROTEIN YCLE"/>
    <property type="match status" value="1"/>
</dbReference>
<dbReference type="Pfam" id="PF00561">
    <property type="entry name" value="Abhydrolase_1"/>
    <property type="match status" value="1"/>
</dbReference>
<keyword evidence="1 3" id="KW-0378">Hydrolase</keyword>
<dbReference type="InterPro" id="IPR000073">
    <property type="entry name" value="AB_hydrolase_1"/>
</dbReference>
<evidence type="ECO:0000256" key="1">
    <source>
        <dbReference type="ARBA" id="ARBA00022801"/>
    </source>
</evidence>
<dbReference type="PANTHER" id="PTHR43798">
    <property type="entry name" value="MONOACYLGLYCEROL LIPASE"/>
    <property type="match status" value="1"/>
</dbReference>